<evidence type="ECO:0000313" key="2">
    <source>
        <dbReference type="Proteomes" id="UP000076623"/>
    </source>
</evidence>
<organism evidence="1 2">
    <name type="scientific">Fictibacillus phosphorivorans</name>
    <dbReference type="NCBI Taxonomy" id="1221500"/>
    <lineage>
        <taxon>Bacteria</taxon>
        <taxon>Bacillati</taxon>
        <taxon>Bacillota</taxon>
        <taxon>Bacilli</taxon>
        <taxon>Bacillales</taxon>
        <taxon>Fictibacillaceae</taxon>
        <taxon>Fictibacillus</taxon>
    </lineage>
</organism>
<keyword evidence="2" id="KW-1185">Reference proteome</keyword>
<accession>A0A168W6X8</accession>
<sequence>MVDTTYYITNKNNQLLELLNTIDHCLTDARLEEVDSIIKLKEELLANDGIHITPEQINNIISLLLSFVPDTVREVG</sequence>
<gene>
    <name evidence="1" type="ORF">ABE65_016155</name>
</gene>
<reference evidence="1 2" key="1">
    <citation type="submission" date="2016-04" db="EMBL/GenBank/DDBJ databases">
        <title>Complete genome sequence of Fictibacillus phosphorivorans G25-29, a strain toxic to nematodes.</title>
        <authorList>
            <person name="Zheng Z."/>
        </authorList>
    </citation>
    <scope>NUCLEOTIDE SEQUENCE [LARGE SCALE GENOMIC DNA]</scope>
    <source>
        <strain evidence="1 2">G25-29</strain>
    </source>
</reference>
<dbReference type="EMBL" id="CP015378">
    <property type="protein sequence ID" value="ANC78249.1"/>
    <property type="molecule type" value="Genomic_DNA"/>
</dbReference>
<proteinExistence type="predicted"/>
<protein>
    <submittedName>
        <fullName evidence="1">Uncharacterized protein</fullName>
    </submittedName>
</protein>
<dbReference type="Proteomes" id="UP000076623">
    <property type="component" value="Chromosome"/>
</dbReference>
<dbReference type="AlphaFoldDB" id="A0A168W6X8"/>
<evidence type="ECO:0000313" key="1">
    <source>
        <dbReference type="EMBL" id="ANC78249.1"/>
    </source>
</evidence>
<dbReference type="KEGG" id="fpn:ABE65_016155"/>
<name>A0A168W6X8_9BACL</name>